<feature type="domain" description="Flagellar hook-associated protein 2 N-terminal" evidence="6">
    <location>
        <begin position="14"/>
        <end position="112"/>
    </location>
</feature>
<keyword evidence="8" id="KW-0966">Cell projection</keyword>
<keyword evidence="9" id="KW-1185">Reference proteome</keyword>
<protein>
    <recommendedName>
        <fullName evidence="5">Flagellar hook-associated protein 2</fullName>
        <shortName evidence="5">HAP2</shortName>
    </recommendedName>
    <alternativeName>
        <fullName evidence="5">Flagellar cap protein</fullName>
    </alternativeName>
</protein>
<comment type="function">
    <text evidence="5">Required for morphogenesis and for the elongation of the flagellar filament by facilitating polymerization of the flagellin monomers at the tip of growing filament. Forms a capping structure, which prevents flagellin subunits (transported through the central channel of the flagellum) from leaking out without polymerization at the distal end.</text>
</comment>
<name>A0A4U1L6P3_9SPHN</name>
<keyword evidence="5" id="KW-0964">Secreted</keyword>
<dbReference type="GO" id="GO:0009421">
    <property type="term" value="C:bacterial-type flagellum filament cap"/>
    <property type="evidence" value="ECO:0007669"/>
    <property type="project" value="InterPro"/>
</dbReference>
<sequence>MTIESIAKTLGTGSGIDIGALVTSLVDAQFANRTERLDTRSETLTAQISSASELKNAISGFSAALASLTRSGTLTTQPTSSKPDILGVSVQPGSTARASAADIEVRQIATAQTVHSRLETRGSAATVGTGTLTFTFGKAEIEDGAFTGFTPGAGEAVTVEIGTADATLDGIAAKINAAGISVRASVLSDGNGARLVLKGATGESQAFEMNVAETGTPGLAALAVGRTGTQSTVSTAAGDALLRVDGVDLQRASNTINNIVPGVRLDLVTAQPGTVVRIGTTAPVTALGQAVEDVVATYNELRAMLAEATDPVTGPLRSDNAARNLSDQLRRLAAQPLVANAAPGVPNTLAELGVATNRDGTLSVDAVRLTRVLTEQPQAVEAIFASGGGLTTALASIATAATSRSTGLGASEARYTDQQMDVADERAKALESAEALRVRMTQQFASMDAKVAVYKSTQTFLEQQVDAWNAQR</sequence>
<dbReference type="Pfam" id="PF02465">
    <property type="entry name" value="FliD_N"/>
    <property type="match status" value="1"/>
</dbReference>
<keyword evidence="3" id="KW-0175">Coiled coil</keyword>
<evidence type="ECO:0000256" key="5">
    <source>
        <dbReference type="RuleBase" id="RU362066"/>
    </source>
</evidence>
<dbReference type="PANTHER" id="PTHR30288">
    <property type="entry name" value="FLAGELLAR CAP/ASSEMBLY PROTEIN FLID"/>
    <property type="match status" value="1"/>
</dbReference>
<dbReference type="GO" id="GO:0007155">
    <property type="term" value="P:cell adhesion"/>
    <property type="evidence" value="ECO:0007669"/>
    <property type="project" value="InterPro"/>
</dbReference>
<feature type="domain" description="Flagellar hook-associated protein 2 C-terminal" evidence="7">
    <location>
        <begin position="237"/>
        <end position="453"/>
    </location>
</feature>
<comment type="similarity">
    <text evidence="1 5">Belongs to the FliD family.</text>
</comment>
<evidence type="ECO:0000256" key="2">
    <source>
        <dbReference type="ARBA" id="ARBA00011255"/>
    </source>
</evidence>
<organism evidence="8 9">
    <name type="scientific">Sphingomonas baiyangensis</name>
    <dbReference type="NCBI Taxonomy" id="2572576"/>
    <lineage>
        <taxon>Bacteria</taxon>
        <taxon>Pseudomonadati</taxon>
        <taxon>Pseudomonadota</taxon>
        <taxon>Alphaproteobacteria</taxon>
        <taxon>Sphingomonadales</taxon>
        <taxon>Sphingomonadaceae</taxon>
        <taxon>Sphingomonas</taxon>
    </lineage>
</organism>
<comment type="caution">
    <text evidence="8">The sequence shown here is derived from an EMBL/GenBank/DDBJ whole genome shotgun (WGS) entry which is preliminary data.</text>
</comment>
<evidence type="ECO:0000313" key="8">
    <source>
        <dbReference type="EMBL" id="TKD52013.1"/>
    </source>
</evidence>
<evidence type="ECO:0000259" key="7">
    <source>
        <dbReference type="Pfam" id="PF07195"/>
    </source>
</evidence>
<evidence type="ECO:0000256" key="4">
    <source>
        <dbReference type="ARBA" id="ARBA00023143"/>
    </source>
</evidence>
<dbReference type="GO" id="GO:0005576">
    <property type="term" value="C:extracellular region"/>
    <property type="evidence" value="ECO:0007669"/>
    <property type="project" value="UniProtKB-SubCell"/>
</dbReference>
<dbReference type="InterPro" id="IPR040026">
    <property type="entry name" value="FliD"/>
</dbReference>
<evidence type="ECO:0000256" key="3">
    <source>
        <dbReference type="ARBA" id="ARBA00023054"/>
    </source>
</evidence>
<evidence type="ECO:0000256" key="1">
    <source>
        <dbReference type="ARBA" id="ARBA00009764"/>
    </source>
</evidence>
<dbReference type="OrthoDB" id="7388356at2"/>
<dbReference type="RefSeq" id="WP_136943945.1">
    <property type="nucleotide sequence ID" value="NZ_SWKR01000002.1"/>
</dbReference>
<evidence type="ECO:0000313" key="9">
    <source>
        <dbReference type="Proteomes" id="UP000309138"/>
    </source>
</evidence>
<dbReference type="Proteomes" id="UP000309138">
    <property type="component" value="Unassembled WGS sequence"/>
</dbReference>
<dbReference type="PANTHER" id="PTHR30288:SF0">
    <property type="entry name" value="FLAGELLAR HOOK-ASSOCIATED PROTEIN 2"/>
    <property type="match status" value="1"/>
</dbReference>
<dbReference type="Pfam" id="PF07195">
    <property type="entry name" value="FliD_C"/>
    <property type="match status" value="1"/>
</dbReference>
<dbReference type="GO" id="GO:0071973">
    <property type="term" value="P:bacterial-type flagellum-dependent cell motility"/>
    <property type="evidence" value="ECO:0007669"/>
    <property type="project" value="TreeGrafter"/>
</dbReference>
<comment type="subunit">
    <text evidence="2 5">Homopentamer.</text>
</comment>
<keyword evidence="8" id="KW-0282">Flagellum</keyword>
<dbReference type="GO" id="GO:0009424">
    <property type="term" value="C:bacterial-type flagellum hook"/>
    <property type="evidence" value="ECO:0007669"/>
    <property type="project" value="UniProtKB-UniRule"/>
</dbReference>
<gene>
    <name evidence="8" type="ORF">FBR43_15655</name>
</gene>
<reference evidence="8 9" key="1">
    <citation type="submission" date="2019-04" db="EMBL/GenBank/DDBJ databases">
        <authorList>
            <person name="Yang Y."/>
            <person name="Wei D."/>
        </authorList>
    </citation>
    <scope>NUCLEOTIDE SEQUENCE [LARGE SCALE GENOMIC DNA]</scope>
    <source>
        <strain evidence="8 9">L-1-4w-11</strain>
    </source>
</reference>
<dbReference type="EMBL" id="SWKR01000002">
    <property type="protein sequence ID" value="TKD52013.1"/>
    <property type="molecule type" value="Genomic_DNA"/>
</dbReference>
<dbReference type="AlphaFoldDB" id="A0A4U1L6P3"/>
<comment type="subcellular location">
    <subcellularLocation>
        <location evidence="5">Secreted</location>
    </subcellularLocation>
    <subcellularLocation>
        <location evidence="5">Bacterial flagellum</location>
    </subcellularLocation>
</comment>
<accession>A0A4U1L6P3</accession>
<dbReference type="InterPro" id="IPR003481">
    <property type="entry name" value="FliD_N"/>
</dbReference>
<evidence type="ECO:0000259" key="6">
    <source>
        <dbReference type="Pfam" id="PF02465"/>
    </source>
</evidence>
<keyword evidence="8" id="KW-0969">Cilium</keyword>
<proteinExistence type="inferred from homology"/>
<keyword evidence="4 5" id="KW-0975">Bacterial flagellum</keyword>
<dbReference type="InterPro" id="IPR010809">
    <property type="entry name" value="FliD_C"/>
</dbReference>